<reference evidence="3" key="1">
    <citation type="submission" date="2016-11" db="UniProtKB">
        <authorList>
            <consortium name="WormBaseParasite"/>
        </authorList>
    </citation>
    <scope>IDENTIFICATION</scope>
</reference>
<dbReference type="eggNOG" id="ENOG502TI29">
    <property type="taxonomic scope" value="Eukaryota"/>
</dbReference>
<proteinExistence type="predicted"/>
<feature type="compositionally biased region" description="Basic and acidic residues" evidence="1">
    <location>
        <begin position="1"/>
        <end position="14"/>
    </location>
</feature>
<feature type="region of interest" description="Disordered" evidence="1">
    <location>
        <begin position="1"/>
        <end position="37"/>
    </location>
</feature>
<dbReference type="Proteomes" id="UP000095282">
    <property type="component" value="Unplaced"/>
</dbReference>
<evidence type="ECO:0000313" key="2">
    <source>
        <dbReference type="Proteomes" id="UP000095282"/>
    </source>
</evidence>
<accession>A0A1I7U0M7</accession>
<dbReference type="AlphaFoldDB" id="A0A1I7U0M7"/>
<dbReference type="WBParaSite" id="Csp11.Scaffold629.g13667.t1">
    <property type="protein sequence ID" value="Csp11.Scaffold629.g13667.t1"/>
    <property type="gene ID" value="Csp11.Scaffold629.g13667"/>
</dbReference>
<organism evidence="2 3">
    <name type="scientific">Caenorhabditis tropicalis</name>
    <dbReference type="NCBI Taxonomy" id="1561998"/>
    <lineage>
        <taxon>Eukaryota</taxon>
        <taxon>Metazoa</taxon>
        <taxon>Ecdysozoa</taxon>
        <taxon>Nematoda</taxon>
        <taxon>Chromadorea</taxon>
        <taxon>Rhabditida</taxon>
        <taxon>Rhabditina</taxon>
        <taxon>Rhabditomorpha</taxon>
        <taxon>Rhabditoidea</taxon>
        <taxon>Rhabditidae</taxon>
        <taxon>Peloderinae</taxon>
        <taxon>Caenorhabditis</taxon>
    </lineage>
</organism>
<evidence type="ECO:0000313" key="3">
    <source>
        <dbReference type="WBParaSite" id="Csp11.Scaffold629.g13667.t1"/>
    </source>
</evidence>
<evidence type="ECO:0000256" key="1">
    <source>
        <dbReference type="SAM" id="MobiDB-lite"/>
    </source>
</evidence>
<keyword evidence="2" id="KW-1185">Reference proteome</keyword>
<sequence>MDERRGSTRQDRRRSTYGHSADSPAHHSHHNFLMPPQPVSWIGTQIIQEFQPTTTQPNENPIGWAIFNPLPIRGPLPRPRLCQVQITTASK</sequence>
<name>A0A1I7U0M7_9PELO</name>
<protein>
    <submittedName>
        <fullName evidence="3">Ovule protein</fullName>
    </submittedName>
</protein>